<dbReference type="OrthoDB" id="2690797at2"/>
<keyword evidence="2" id="KW-1185">Reference proteome</keyword>
<evidence type="ECO:0000313" key="2">
    <source>
        <dbReference type="Proteomes" id="UP000076021"/>
    </source>
</evidence>
<gene>
    <name evidence="1" type="ORF">ATY39_08545</name>
</gene>
<dbReference type="AlphaFoldDB" id="A0A143HE21"/>
<protein>
    <recommendedName>
        <fullName evidence="3">Pilus assembly protein PilM</fullName>
    </recommendedName>
</protein>
<dbReference type="RefSeq" id="WP_066788553.1">
    <property type="nucleotide sequence ID" value="NZ_CP014806.1"/>
</dbReference>
<dbReference type="KEGG" id="rst:ATY39_08545"/>
<dbReference type="EMBL" id="CP014806">
    <property type="protein sequence ID" value="AMW99501.1"/>
    <property type="molecule type" value="Genomic_DNA"/>
</dbReference>
<dbReference type="Gene3D" id="3.30.420.40">
    <property type="match status" value="2"/>
</dbReference>
<organism evidence="1 2">
    <name type="scientific">Rummeliibacillus stabekisii</name>
    <dbReference type="NCBI Taxonomy" id="241244"/>
    <lineage>
        <taxon>Bacteria</taxon>
        <taxon>Bacillati</taxon>
        <taxon>Bacillota</taxon>
        <taxon>Bacilli</taxon>
        <taxon>Bacillales</taxon>
        <taxon>Caryophanaceae</taxon>
        <taxon>Rummeliibacillus</taxon>
    </lineage>
</organism>
<dbReference type="Gene3D" id="3.30.1490.300">
    <property type="match status" value="1"/>
</dbReference>
<proteinExistence type="predicted"/>
<evidence type="ECO:0008006" key="3">
    <source>
        <dbReference type="Google" id="ProtNLM"/>
    </source>
</evidence>
<dbReference type="Pfam" id="PF11104">
    <property type="entry name" value="PilM_2"/>
    <property type="match status" value="1"/>
</dbReference>
<name>A0A143HE21_9BACL</name>
<dbReference type="InterPro" id="IPR005883">
    <property type="entry name" value="PilM"/>
</dbReference>
<reference evidence="2" key="2">
    <citation type="submission" date="2016-03" db="EMBL/GenBank/DDBJ databases">
        <authorList>
            <person name="Ploux O."/>
        </authorList>
    </citation>
    <scope>NUCLEOTIDE SEQUENCE [LARGE SCALE GENOMIC DNA]</scope>
    <source>
        <strain evidence="2">PP9</strain>
    </source>
</reference>
<evidence type="ECO:0000313" key="1">
    <source>
        <dbReference type="EMBL" id="AMW99501.1"/>
    </source>
</evidence>
<sequence length="326" mass="36836">MLFKKKRRHVALVYNDFMLKALASNSDDLSQARYFSVALEEGMVVEGIIEDEFAFFELLKVQVKSWGIKGYDARFYVPESTVMMKSIEHPSELKGKSEIRAFVEMEIGRSIHLPFENPLIDLYDADENDGKATIFATNADEVRKITGLLDDAGLHPSVADIKVISLLRLVDEAIDGLSESTTLLIDWSINELSLAIYSGGEVEFLRFQTVETERAKWRTRITEEGFDYVYEDDVMNYHAALMEPLAEIERIINFYRYSLNKGEKGVDRLLLTGDNPEIAYIADMLESQLNLPVDVFDDQLMAKVTPGFHAQQAGLVSLALKEAPTA</sequence>
<dbReference type="STRING" id="241244.ATY39_08545"/>
<dbReference type="Proteomes" id="UP000076021">
    <property type="component" value="Chromosome"/>
</dbReference>
<accession>A0A143HE21</accession>
<reference evidence="1 2" key="1">
    <citation type="journal article" date="2016" name="Genome Announc.">
        <title>Whole-Genome Sequence of Rummeliibacillus stabekisii Strain PP9 Isolated from Antarctic Soil.</title>
        <authorList>
            <person name="da Mota F.F."/>
            <person name="Vollu R.E."/>
            <person name="Jurelevicius D."/>
            <person name="Seldin L."/>
        </authorList>
    </citation>
    <scope>NUCLEOTIDE SEQUENCE [LARGE SCALE GENOMIC DNA]</scope>
    <source>
        <strain evidence="1 2">PP9</strain>
    </source>
</reference>